<dbReference type="EMBL" id="AXCR01000012">
    <property type="protein sequence ID" value="KJR80551.1"/>
    <property type="molecule type" value="Genomic_DNA"/>
</dbReference>
<feature type="region of interest" description="Disordered" evidence="1">
    <location>
        <begin position="162"/>
        <end position="280"/>
    </location>
</feature>
<feature type="compositionally biased region" description="Low complexity" evidence="1">
    <location>
        <begin position="247"/>
        <end position="263"/>
    </location>
</feature>
<feature type="compositionally biased region" description="Polar residues" evidence="1">
    <location>
        <begin position="198"/>
        <end position="211"/>
    </location>
</feature>
<dbReference type="VEuPathDB" id="FungiDB:SPSK_04993"/>
<feature type="compositionally biased region" description="Pro residues" evidence="1">
    <location>
        <begin position="375"/>
        <end position="391"/>
    </location>
</feature>
<reference evidence="2 3" key="2">
    <citation type="journal article" date="2015" name="Eukaryot. Cell">
        <title>Asexual propagation of a virulent clone complex in a human and feline outbreak of sporotrichosis.</title>
        <authorList>
            <person name="Teixeira Mde M."/>
            <person name="Rodrigues A.M."/>
            <person name="Tsui C.K."/>
            <person name="de Almeida L.G."/>
            <person name="Van Diepeningen A.D."/>
            <person name="van den Ende B.G."/>
            <person name="Fernandes G.F."/>
            <person name="Kano R."/>
            <person name="Hamelin R.C."/>
            <person name="Lopes-Bezerra L.M."/>
            <person name="Vasconcelos A.T."/>
            <person name="de Hoog S."/>
            <person name="de Camargo Z.P."/>
            <person name="Felipe M.S."/>
        </authorList>
    </citation>
    <scope>NUCLEOTIDE SEQUENCE [LARGE SCALE GENOMIC DNA]</scope>
    <source>
        <strain evidence="2 3">1099-18</strain>
    </source>
</reference>
<feature type="compositionally biased region" description="Polar residues" evidence="1">
    <location>
        <begin position="333"/>
        <end position="363"/>
    </location>
</feature>
<evidence type="ECO:0000256" key="1">
    <source>
        <dbReference type="SAM" id="MobiDB-lite"/>
    </source>
</evidence>
<organism evidence="2 3">
    <name type="scientific">Sporothrix schenckii 1099-18</name>
    <dbReference type="NCBI Taxonomy" id="1397361"/>
    <lineage>
        <taxon>Eukaryota</taxon>
        <taxon>Fungi</taxon>
        <taxon>Dikarya</taxon>
        <taxon>Ascomycota</taxon>
        <taxon>Pezizomycotina</taxon>
        <taxon>Sordariomycetes</taxon>
        <taxon>Sordariomycetidae</taxon>
        <taxon>Ophiostomatales</taxon>
        <taxon>Ophiostomataceae</taxon>
        <taxon>Sporothrix</taxon>
    </lineage>
</organism>
<feature type="region of interest" description="Disordered" evidence="1">
    <location>
        <begin position="439"/>
        <end position="473"/>
    </location>
</feature>
<gene>
    <name evidence="2" type="ORF">SPSK_04993</name>
</gene>
<feature type="region of interest" description="Disordered" evidence="1">
    <location>
        <begin position="333"/>
        <end position="416"/>
    </location>
</feature>
<feature type="compositionally biased region" description="Low complexity" evidence="1">
    <location>
        <begin position="392"/>
        <end position="404"/>
    </location>
</feature>
<feature type="compositionally biased region" description="Basic and acidic residues" evidence="1">
    <location>
        <begin position="685"/>
        <end position="694"/>
    </location>
</feature>
<feature type="compositionally biased region" description="Basic residues" evidence="1">
    <location>
        <begin position="22"/>
        <end position="32"/>
    </location>
</feature>
<dbReference type="RefSeq" id="XP_016583227.1">
    <property type="nucleotide sequence ID" value="XM_016731750.1"/>
</dbReference>
<evidence type="ECO:0000313" key="2">
    <source>
        <dbReference type="EMBL" id="KJR80551.1"/>
    </source>
</evidence>
<feature type="compositionally biased region" description="Pro residues" evidence="1">
    <location>
        <begin position="234"/>
        <end position="246"/>
    </location>
</feature>
<feature type="compositionally biased region" description="Low complexity" evidence="1">
    <location>
        <begin position="162"/>
        <end position="186"/>
    </location>
</feature>
<accession>A0A0F2LXD1</accession>
<dbReference type="Proteomes" id="UP000033710">
    <property type="component" value="Unassembled WGS sequence"/>
</dbReference>
<proteinExistence type="predicted"/>
<protein>
    <submittedName>
        <fullName evidence="2">Uncharacterized protein</fullName>
    </submittedName>
</protein>
<reference evidence="2 3" key="1">
    <citation type="journal article" date="2014" name="BMC Genomics">
        <title>Comparative genomics of the major fungal agents of human and animal Sporotrichosis: Sporothrix schenckii and Sporothrix brasiliensis.</title>
        <authorList>
            <person name="Teixeira M.M."/>
            <person name="de Almeida L.G."/>
            <person name="Kubitschek-Barreira P."/>
            <person name="Alves F.L."/>
            <person name="Kioshima E.S."/>
            <person name="Abadio A.K."/>
            <person name="Fernandes L."/>
            <person name="Derengowski L.S."/>
            <person name="Ferreira K.S."/>
            <person name="Souza R.C."/>
            <person name="Ruiz J.C."/>
            <person name="de Andrade N.C."/>
            <person name="Paes H.C."/>
            <person name="Nicola A.M."/>
            <person name="Albuquerque P."/>
            <person name="Gerber A.L."/>
            <person name="Martins V.P."/>
            <person name="Peconick L.D."/>
            <person name="Neto A.V."/>
            <person name="Chaucanez C.B."/>
            <person name="Silva P.A."/>
            <person name="Cunha O.L."/>
            <person name="de Oliveira F.F."/>
            <person name="dos Santos T.C."/>
            <person name="Barros A.L."/>
            <person name="Soares M.A."/>
            <person name="de Oliveira L.M."/>
            <person name="Marini M.M."/>
            <person name="Villalobos-Duno H."/>
            <person name="Cunha M.M."/>
            <person name="de Hoog S."/>
            <person name="da Silveira J.F."/>
            <person name="Henrissat B."/>
            <person name="Nino-Vega G.A."/>
            <person name="Cisalpino P.S."/>
            <person name="Mora-Montes H.M."/>
            <person name="Almeida S.R."/>
            <person name="Stajich J.E."/>
            <person name="Lopes-Bezerra L.M."/>
            <person name="Vasconcelos A.T."/>
            <person name="Felipe M.S."/>
        </authorList>
    </citation>
    <scope>NUCLEOTIDE SEQUENCE [LARGE SCALE GENOMIC DNA]</scope>
    <source>
        <strain evidence="2 3">1099-18</strain>
    </source>
</reference>
<evidence type="ECO:0000313" key="3">
    <source>
        <dbReference type="Proteomes" id="UP000033710"/>
    </source>
</evidence>
<feature type="region of interest" description="Disordered" evidence="1">
    <location>
        <begin position="113"/>
        <end position="132"/>
    </location>
</feature>
<sequence>MKTPLKHQSAPVAARTADSSNSRKHCHSHNHSHNSTIGHFFQGLTHRLRNDTPNRAQQQTTARNSFHIVHLPDRPVVPILPSDAPSEDECRVLLQELQAGDGFFSQRAISHQEAPNFPFGDPPSTFDRQSHFSTQNSAHFSSKIHGRYIIFSYLLLFRGTSTRSNTSTVRSRTSGTSGTNSSTASGGDSGDDSRIQREPSNNSSRSTQPRRTSGRPPTPIHVNTARFYTNRPLPHIPQSPVHPPSPSQQSPHQPPSRQQTPRQIRPPPPLSARPLLQRRPILPPHELVSFAERVARDQTGQSINLPQPVRVGVSNNVHVLPPRQILIDSQTYDETHPSRNGNYQGQTGPLTGADNNMTGQIRGNTEPRWQERKPSSPPRPPLPPPLYPSAPSPSQRPLSLPQQSQHKRKNSLPRHPELWVPRISSPLRQAQLSSPYQAHNLEPQNLPSPRPNSADVSPLTPPPQSPARDKALSREKKPLFAMPDTGPQPSIYGTQDPAIVEALQVAEEEKGEPLLEWESETIKASRGSRTRPPKVHCRSVFCRWEKDPCANRAASESSSTALAFLLKSMTGMPSKEQKKMCIVSIGSVSQKRLQPSKAVAAVTTVPVVLAVDYEARAQQALLYENDGSSNDGSSCSDYTTIWPESSYYFSSNPGTVIEKRHRNQPTPTNRSSRSRSNRNSAESNALKRESHASKTTETCQVHFSPPL</sequence>
<name>A0A0F2LXD1_SPOSC</name>
<feature type="region of interest" description="Disordered" evidence="1">
    <location>
        <begin position="654"/>
        <end position="707"/>
    </location>
</feature>
<dbReference type="KEGG" id="ssck:SPSK_04993"/>
<dbReference type="GeneID" id="27667027"/>
<dbReference type="OrthoDB" id="10467315at2759"/>
<dbReference type="AlphaFoldDB" id="A0A0F2LXD1"/>
<feature type="region of interest" description="Disordered" evidence="1">
    <location>
        <begin position="1"/>
        <end position="36"/>
    </location>
</feature>
<comment type="caution">
    <text evidence="2">The sequence shown here is derived from an EMBL/GenBank/DDBJ whole genome shotgun (WGS) entry which is preliminary data.</text>
</comment>